<dbReference type="InterPro" id="IPR011989">
    <property type="entry name" value="ARM-like"/>
</dbReference>
<dbReference type="OMA" id="NDTSWAG"/>
<keyword evidence="4" id="KW-1185">Reference proteome</keyword>
<sequence length="636" mass="71859">MEFFKSAASLISKANFLFPYDLDQKVPLASESVWTLHNGKIKQTGQTCSIFSIPIAARPELTRLAEQSADQLKGIRHPCIIKILGTHKDSTTLYIATEVVQPLSNQLSSLNNYQKICGLWRMASALSFLEEQNCIHGNVQLSSIYLSETFEWVLGDFFLTSSNPDTFKKNFQALNPFTSLASSIVRDLVLHRDFSQVDRIEFTYLVYQVFNPTYTKAVDFSQRENIPANLHNSLKKLISPEPKQQIGISEFLRLGERPGGFFRSNFIVMVDMINKLQIQNPGDCQKLFELLKTYLSFLSSNYVQKRILPVIFLALKSDTSTDASEILFSIASVTNDNKDFEKDFGIPLLSCLKTTNNRVRCLLVNELYKHNDILPPTLTSDDAFLLYCNFVKFNDSKLKFSAILLYSAIAPKISKKALNNDLLRTLALLQNDPQPSIRINSIICLGKISEYLDQHVRIRVLVAALSKSLRDPIADARKAALDVMLATAGYFSTKELATKFLPCVVPLLIDDNESLRISSEEVTQKFLNRIKDFNKGEEDKPIEVSSNSFLNIFFRPSSTPRPKESSANRSIGSSNVQGSNNDEETKGKLANNILAHERSDAAAFDVETEDQLDEEWMQEWDDNEEELSNEVENWGL</sequence>
<reference evidence="3 4" key="1">
    <citation type="journal article" date="2011" name="Science">
        <title>Comparative functional genomics of the fission yeasts.</title>
        <authorList>
            <person name="Rhind N."/>
            <person name="Chen Z."/>
            <person name="Yassour M."/>
            <person name="Thompson D.A."/>
            <person name="Haas B.J."/>
            <person name="Habib N."/>
            <person name="Wapinski I."/>
            <person name="Roy S."/>
            <person name="Lin M.F."/>
            <person name="Heiman D.I."/>
            <person name="Young S.K."/>
            <person name="Furuya K."/>
            <person name="Guo Y."/>
            <person name="Pidoux A."/>
            <person name="Chen H.M."/>
            <person name="Robbertse B."/>
            <person name="Goldberg J.M."/>
            <person name="Aoki K."/>
            <person name="Bayne E.H."/>
            <person name="Berlin A.M."/>
            <person name="Desjardins C.A."/>
            <person name="Dobbs E."/>
            <person name="Dukaj L."/>
            <person name="Fan L."/>
            <person name="FitzGerald M.G."/>
            <person name="French C."/>
            <person name="Gujja S."/>
            <person name="Hansen K."/>
            <person name="Keifenheim D."/>
            <person name="Levin J.Z."/>
            <person name="Mosher R.A."/>
            <person name="Mueller C.A."/>
            <person name="Pfiffner J."/>
            <person name="Priest M."/>
            <person name="Russ C."/>
            <person name="Smialowska A."/>
            <person name="Swoboda P."/>
            <person name="Sykes S.M."/>
            <person name="Vaughn M."/>
            <person name="Vengrova S."/>
            <person name="Yoder R."/>
            <person name="Zeng Q."/>
            <person name="Allshire R."/>
            <person name="Baulcombe D."/>
            <person name="Birren B.W."/>
            <person name="Brown W."/>
            <person name="Ekwall K."/>
            <person name="Kellis M."/>
            <person name="Leatherwood J."/>
            <person name="Levin H."/>
            <person name="Margalit H."/>
            <person name="Martienssen R."/>
            <person name="Nieduszynski C.A."/>
            <person name="Spatafora J.W."/>
            <person name="Friedman N."/>
            <person name="Dalgaard J.Z."/>
            <person name="Baumann P."/>
            <person name="Niki H."/>
            <person name="Regev A."/>
            <person name="Nusbaum C."/>
        </authorList>
    </citation>
    <scope>NUCLEOTIDE SEQUENCE [LARGE SCALE GENOMIC DNA]</scope>
    <source>
        <strain evidence="4">OY26 / ATCC MYA-4695 / CBS 11777 / NBRC 106824 / NRRL Y48691</strain>
    </source>
</reference>
<dbReference type="InterPro" id="IPR000719">
    <property type="entry name" value="Prot_kinase_dom"/>
</dbReference>
<organism evidence="3 4">
    <name type="scientific">Schizosaccharomyces cryophilus (strain OY26 / ATCC MYA-4695 / CBS 11777 / NBRC 106824 / NRRL Y48691)</name>
    <name type="common">Fission yeast</name>
    <dbReference type="NCBI Taxonomy" id="653667"/>
    <lineage>
        <taxon>Eukaryota</taxon>
        <taxon>Fungi</taxon>
        <taxon>Dikarya</taxon>
        <taxon>Ascomycota</taxon>
        <taxon>Taphrinomycotina</taxon>
        <taxon>Schizosaccharomycetes</taxon>
        <taxon>Schizosaccharomycetales</taxon>
        <taxon>Schizosaccharomycetaceae</taxon>
        <taxon>Schizosaccharomyces</taxon>
    </lineage>
</organism>
<dbReference type="Gene3D" id="1.25.10.10">
    <property type="entry name" value="Leucine-rich Repeat Variant"/>
    <property type="match status" value="1"/>
</dbReference>
<dbReference type="GO" id="GO:0005524">
    <property type="term" value="F:ATP binding"/>
    <property type="evidence" value="ECO:0007669"/>
    <property type="project" value="InterPro"/>
</dbReference>
<dbReference type="Gene3D" id="3.30.200.20">
    <property type="entry name" value="Phosphorylase Kinase, domain 1"/>
    <property type="match status" value="1"/>
</dbReference>
<gene>
    <name evidence="3" type="ORF">SPOG_04739</name>
</gene>
<dbReference type="PANTHER" id="PTHR12984:SF3">
    <property type="entry name" value="N-TERMINAL KINASE-LIKE PROTEIN"/>
    <property type="match status" value="1"/>
</dbReference>
<dbReference type="SUPFAM" id="SSF48371">
    <property type="entry name" value="ARM repeat"/>
    <property type="match status" value="1"/>
</dbReference>
<feature type="region of interest" description="Disordered" evidence="1">
    <location>
        <begin position="555"/>
        <end position="585"/>
    </location>
</feature>
<feature type="compositionally biased region" description="Polar residues" evidence="1">
    <location>
        <begin position="567"/>
        <end position="580"/>
    </location>
</feature>
<dbReference type="AlphaFoldDB" id="S9XH64"/>
<evidence type="ECO:0000259" key="2">
    <source>
        <dbReference type="PROSITE" id="PS50011"/>
    </source>
</evidence>
<dbReference type="GO" id="GO:0006409">
    <property type="term" value="P:tRNA export from nucleus"/>
    <property type="evidence" value="ECO:0007669"/>
    <property type="project" value="TreeGrafter"/>
</dbReference>
<name>S9XH64_SCHCR</name>
<dbReference type="GeneID" id="25039052"/>
<dbReference type="InterPro" id="IPR016024">
    <property type="entry name" value="ARM-type_fold"/>
</dbReference>
<proteinExistence type="predicted"/>
<dbReference type="Proteomes" id="UP000015464">
    <property type="component" value="Unassembled WGS sequence"/>
</dbReference>
<evidence type="ECO:0000313" key="3">
    <source>
        <dbReference type="EMBL" id="EPY53011.1"/>
    </source>
</evidence>
<dbReference type="InterPro" id="IPR001245">
    <property type="entry name" value="Ser-Thr/Tyr_kinase_cat_dom"/>
</dbReference>
<dbReference type="STRING" id="653667.S9XH64"/>
<dbReference type="RefSeq" id="XP_013022884.1">
    <property type="nucleotide sequence ID" value="XM_013167430.1"/>
</dbReference>
<keyword evidence="3" id="KW-0808">Transferase</keyword>
<dbReference type="PROSITE" id="PS50011">
    <property type="entry name" value="PROTEIN_KINASE_DOM"/>
    <property type="match status" value="1"/>
</dbReference>
<dbReference type="GO" id="GO:0004672">
    <property type="term" value="F:protein kinase activity"/>
    <property type="evidence" value="ECO:0007669"/>
    <property type="project" value="InterPro"/>
</dbReference>
<dbReference type="InterPro" id="IPR051177">
    <property type="entry name" value="CIK-Related_Protein"/>
</dbReference>
<keyword evidence="3" id="KW-0418">Kinase</keyword>
<dbReference type="eggNOG" id="KOG1243">
    <property type="taxonomic scope" value="Eukaryota"/>
</dbReference>
<protein>
    <submittedName>
        <fullName evidence="3">SCY1 protein kinase Ppk3</fullName>
    </submittedName>
</protein>
<dbReference type="OrthoDB" id="447103at2759"/>
<dbReference type="GO" id="GO:0005737">
    <property type="term" value="C:cytoplasm"/>
    <property type="evidence" value="ECO:0007669"/>
    <property type="project" value="TreeGrafter"/>
</dbReference>
<dbReference type="Pfam" id="PF07714">
    <property type="entry name" value="PK_Tyr_Ser-Thr"/>
    <property type="match status" value="1"/>
</dbReference>
<dbReference type="Gene3D" id="1.10.510.10">
    <property type="entry name" value="Transferase(Phosphotransferase) domain 1"/>
    <property type="match status" value="1"/>
</dbReference>
<evidence type="ECO:0000313" key="4">
    <source>
        <dbReference type="Proteomes" id="UP000015464"/>
    </source>
</evidence>
<dbReference type="SUPFAM" id="SSF56112">
    <property type="entry name" value="Protein kinase-like (PK-like)"/>
    <property type="match status" value="1"/>
</dbReference>
<dbReference type="PANTHER" id="PTHR12984">
    <property type="entry name" value="SCY1-RELATED S/T PROTEIN KINASE-LIKE"/>
    <property type="match status" value="1"/>
</dbReference>
<evidence type="ECO:0000256" key="1">
    <source>
        <dbReference type="SAM" id="MobiDB-lite"/>
    </source>
</evidence>
<dbReference type="EMBL" id="KE546989">
    <property type="protein sequence ID" value="EPY53011.1"/>
    <property type="molecule type" value="Genomic_DNA"/>
</dbReference>
<accession>S9XH64</accession>
<dbReference type="HOGENOM" id="CLU_010392_1_0_1"/>
<dbReference type="InterPro" id="IPR011009">
    <property type="entry name" value="Kinase-like_dom_sf"/>
</dbReference>
<feature type="domain" description="Protein kinase" evidence="2">
    <location>
        <begin position="22"/>
        <end position="262"/>
    </location>
</feature>